<dbReference type="SUPFAM" id="SSF69349">
    <property type="entry name" value="Phage fibre proteins"/>
    <property type="match status" value="1"/>
</dbReference>
<organism evidence="1 2">
    <name type="scientific">Alistipes communis</name>
    <dbReference type="NCBI Taxonomy" id="2585118"/>
    <lineage>
        <taxon>Bacteria</taxon>
        <taxon>Pseudomonadati</taxon>
        <taxon>Bacteroidota</taxon>
        <taxon>Bacteroidia</taxon>
        <taxon>Bacteroidales</taxon>
        <taxon>Rikenellaceae</taxon>
        <taxon>Alistipes</taxon>
    </lineage>
</organism>
<reference evidence="2" key="1">
    <citation type="submission" date="2019-06" db="EMBL/GenBank/DDBJ databases">
        <title>Alistipes onderdonkii subsp. vulgaris subsp. nov., Alistipes dispar sp. nov. and Alistipes communis sp. nov., isolated from human faeces, and creation of Alistipes onderdonkii subsp. onderdonkii subsp. nov.</title>
        <authorList>
            <person name="Sakamoto M."/>
            <person name="Ikeyama N."/>
            <person name="Ogata Y."/>
            <person name="Suda W."/>
            <person name="Iino T."/>
            <person name="Hattori M."/>
            <person name="Ohkuma M."/>
        </authorList>
    </citation>
    <scope>NUCLEOTIDE SEQUENCE [LARGE SCALE GENOMIC DNA]</scope>
    <source>
        <strain evidence="2">5CBH24</strain>
    </source>
</reference>
<proteinExistence type="predicted"/>
<dbReference type="OrthoDB" id="2236309at2"/>
<dbReference type="EMBL" id="AP019735">
    <property type="protein sequence ID" value="BBL04566.1"/>
    <property type="molecule type" value="Genomic_DNA"/>
</dbReference>
<keyword evidence="2" id="KW-1185">Reference proteome</keyword>
<dbReference type="Proteomes" id="UP000318946">
    <property type="component" value="Chromosome"/>
</dbReference>
<evidence type="ECO:0000313" key="2">
    <source>
        <dbReference type="Proteomes" id="UP000318946"/>
    </source>
</evidence>
<dbReference type="KEGG" id="acou:A5CBH24_18790"/>
<accession>A0A4Y1WWC9</accession>
<dbReference type="AlphaFoldDB" id="A0A4Y1WWC9"/>
<sequence>MAAKMTIQTRTQLPVYTAETLAAKNPVLLKGEVVYESDTRKHKVGDGTTAWNSLPYAGGGDTPDTIPAANVEQDASHRFVTDTEKDRWNAVSPSVPNLIWKVSEGSFLIKPSCSLDDPILAQCYIGFIRYKRRRNRKDRRVMPYRDRPDDIGYHLVDTDDFPKPEWAVEKLSPIPFDIEQAKASNGWMRVNKVRTICARFIEEVADSTYAQNIRLIIHNGTSTDTKLNMGKDKYGLIKQFASVRCGIVMFTGKPEKRIEGNRSYFKACCSNVGSGYFLR</sequence>
<gene>
    <name evidence="1" type="ORF">A5CBH24_18790</name>
</gene>
<name>A0A4Y1WWC9_9BACT</name>
<evidence type="ECO:0000313" key="1">
    <source>
        <dbReference type="EMBL" id="BBL04566.1"/>
    </source>
</evidence>
<dbReference type="GeneID" id="78342598"/>
<protein>
    <submittedName>
        <fullName evidence="1">Uncharacterized protein</fullName>
    </submittedName>
</protein>
<dbReference type="RefSeq" id="WP_141412986.1">
    <property type="nucleotide sequence ID" value="NZ_AP019735.1"/>
</dbReference>